<dbReference type="EMBL" id="CP041040">
    <property type="protein sequence ID" value="QDE34847.1"/>
    <property type="molecule type" value="Genomic_DNA"/>
</dbReference>
<gene>
    <name evidence="1" type="ORF">FIV50_08600</name>
</gene>
<sequence length="313" mass="34663">MPDRPKRHHTVPQFYLERFSNDGILAAVNVQTGRQHGLNKINASAESNFYKVADHPEDAMYFERALGQSETAVSAVYRDIEDGRWPLPPDRRMLMADFLTLQFLRGQPHRAQISSVIDAILVRLREEDPARFAEVMALQGAPSPQIVGGPVPDQVSAAVHIHQITTLLPKLRPFIAGRPWVLTRFDEPSLFTSDEPIVPLSQPGVEQTEGLGVENAFALLHPISRTLGLAMYRPKPGEVRGLVDAVLDGKFDDLNVDPEMAGVFNATTATHAHRFLFVHPDDVRFVPEDIAGLSARGGRMTGAQLPAELFSRE</sequence>
<dbReference type="RefSeq" id="WP_140037082.1">
    <property type="nucleotide sequence ID" value="NZ_CP041040.1"/>
</dbReference>
<name>A0A4Y5YQ67_9MICO</name>
<protein>
    <submittedName>
        <fullName evidence="1">DUF4238 domain-containing protein</fullName>
    </submittedName>
</protein>
<organism evidence="1 2">
    <name type="scientific">Microbacterium foliorum</name>
    <dbReference type="NCBI Taxonomy" id="104336"/>
    <lineage>
        <taxon>Bacteria</taxon>
        <taxon>Bacillati</taxon>
        <taxon>Actinomycetota</taxon>
        <taxon>Actinomycetes</taxon>
        <taxon>Micrococcales</taxon>
        <taxon>Microbacteriaceae</taxon>
        <taxon>Microbacterium</taxon>
    </lineage>
</organism>
<dbReference type="Proteomes" id="UP000316125">
    <property type="component" value="Chromosome"/>
</dbReference>
<accession>A0A4Y5YQ67</accession>
<reference evidence="1 2" key="1">
    <citation type="submission" date="2019-06" db="EMBL/GenBank/DDBJ databases">
        <title>Complete genome of Microbacterium foliorum M2.</title>
        <authorList>
            <person name="Cao G."/>
        </authorList>
    </citation>
    <scope>NUCLEOTIDE SEQUENCE [LARGE SCALE GENOMIC DNA]</scope>
    <source>
        <strain evidence="1 2">M2</strain>
    </source>
</reference>
<dbReference type="AlphaFoldDB" id="A0A4Y5YQ67"/>
<evidence type="ECO:0000313" key="2">
    <source>
        <dbReference type="Proteomes" id="UP000316125"/>
    </source>
</evidence>
<evidence type="ECO:0000313" key="1">
    <source>
        <dbReference type="EMBL" id="QDE34847.1"/>
    </source>
</evidence>
<dbReference type="OrthoDB" id="580988at2"/>
<dbReference type="InterPro" id="IPR025332">
    <property type="entry name" value="DUF4238"/>
</dbReference>
<dbReference type="Pfam" id="PF14022">
    <property type="entry name" value="DUF4238"/>
    <property type="match status" value="1"/>
</dbReference>
<proteinExistence type="predicted"/>